<evidence type="ECO:0000313" key="2">
    <source>
        <dbReference type="Proteomes" id="UP001430953"/>
    </source>
</evidence>
<comment type="caution">
    <text evidence="1">The sequence shown here is derived from an EMBL/GenBank/DDBJ whole genome shotgun (WGS) entry which is preliminary data.</text>
</comment>
<reference evidence="1 2" key="1">
    <citation type="submission" date="2023-03" db="EMBL/GenBank/DDBJ databases">
        <title>High recombination rates correlate with genetic variation in Cardiocondyla obscurior ants.</title>
        <authorList>
            <person name="Errbii M."/>
        </authorList>
    </citation>
    <scope>NUCLEOTIDE SEQUENCE [LARGE SCALE GENOMIC DNA]</scope>
    <source>
        <strain evidence="1">Alpha-2009</strain>
        <tissue evidence="1">Whole body</tissue>
    </source>
</reference>
<dbReference type="AlphaFoldDB" id="A0AAW2GEA5"/>
<protein>
    <submittedName>
        <fullName evidence="1">Uncharacterized protein</fullName>
    </submittedName>
</protein>
<dbReference type="Proteomes" id="UP001430953">
    <property type="component" value="Unassembled WGS sequence"/>
</dbReference>
<evidence type="ECO:0000313" key="1">
    <source>
        <dbReference type="EMBL" id="KAL0125875.1"/>
    </source>
</evidence>
<dbReference type="EMBL" id="JADYXP020000004">
    <property type="protein sequence ID" value="KAL0125875.1"/>
    <property type="molecule type" value="Genomic_DNA"/>
</dbReference>
<proteinExistence type="predicted"/>
<sequence>MDLILTSGIENVHLTHVTFQCRNNTDLSCNASTRIYPSFATSFRTRDVSYVHSSRSCTQRNSKWSLMTYRAEWK</sequence>
<keyword evidence="2" id="KW-1185">Reference proteome</keyword>
<gene>
    <name evidence="1" type="ORF">PUN28_004733</name>
</gene>
<name>A0AAW2GEA5_9HYME</name>
<accession>A0AAW2GEA5</accession>
<organism evidence="1 2">
    <name type="scientific">Cardiocondyla obscurior</name>
    <dbReference type="NCBI Taxonomy" id="286306"/>
    <lineage>
        <taxon>Eukaryota</taxon>
        <taxon>Metazoa</taxon>
        <taxon>Ecdysozoa</taxon>
        <taxon>Arthropoda</taxon>
        <taxon>Hexapoda</taxon>
        <taxon>Insecta</taxon>
        <taxon>Pterygota</taxon>
        <taxon>Neoptera</taxon>
        <taxon>Endopterygota</taxon>
        <taxon>Hymenoptera</taxon>
        <taxon>Apocrita</taxon>
        <taxon>Aculeata</taxon>
        <taxon>Formicoidea</taxon>
        <taxon>Formicidae</taxon>
        <taxon>Myrmicinae</taxon>
        <taxon>Cardiocondyla</taxon>
    </lineage>
</organism>